<proteinExistence type="predicted"/>
<dbReference type="AlphaFoldDB" id="X1PYU0"/>
<accession>X1PYU0</accession>
<dbReference type="EMBL" id="BARV01026709">
    <property type="protein sequence ID" value="GAI44010.1"/>
    <property type="molecule type" value="Genomic_DNA"/>
</dbReference>
<name>X1PYU0_9ZZZZ</name>
<comment type="caution">
    <text evidence="1">The sequence shown here is derived from an EMBL/GenBank/DDBJ whole genome shotgun (WGS) entry which is preliminary data.</text>
</comment>
<reference evidence="1" key="1">
    <citation type="journal article" date="2014" name="Front. Microbiol.">
        <title>High frequency of phylogenetically diverse reductive dehalogenase-homologous genes in deep subseafloor sedimentary metagenomes.</title>
        <authorList>
            <person name="Kawai M."/>
            <person name="Futagami T."/>
            <person name="Toyoda A."/>
            <person name="Takaki Y."/>
            <person name="Nishi S."/>
            <person name="Hori S."/>
            <person name="Arai W."/>
            <person name="Tsubouchi T."/>
            <person name="Morono Y."/>
            <person name="Uchiyama I."/>
            <person name="Ito T."/>
            <person name="Fujiyama A."/>
            <person name="Inagaki F."/>
            <person name="Takami H."/>
        </authorList>
    </citation>
    <scope>NUCLEOTIDE SEQUENCE</scope>
    <source>
        <strain evidence="1">Expedition CK06-06</strain>
    </source>
</reference>
<protein>
    <submittedName>
        <fullName evidence="1">Uncharacterized protein</fullName>
    </submittedName>
</protein>
<organism evidence="1">
    <name type="scientific">marine sediment metagenome</name>
    <dbReference type="NCBI Taxonomy" id="412755"/>
    <lineage>
        <taxon>unclassified sequences</taxon>
        <taxon>metagenomes</taxon>
        <taxon>ecological metagenomes</taxon>
    </lineage>
</organism>
<sequence length="114" mass="12690">YITISATYDFFPIREYSTAAFPTENLDKCRQKAVSLVGQLSNDYLLIYLGGMAYFGKFFSANGDSVTMLISPFQAVVTDETLIQAQLSMGTKANELSPVAREYWLEVSESNSCE</sequence>
<gene>
    <name evidence="1" type="ORF">S06H3_43117</name>
</gene>
<feature type="non-terminal residue" evidence="1">
    <location>
        <position position="1"/>
    </location>
</feature>
<evidence type="ECO:0000313" key="1">
    <source>
        <dbReference type="EMBL" id="GAI44010.1"/>
    </source>
</evidence>